<dbReference type="FunFam" id="2.60.370.10:FF:000001">
    <property type="entry name" value="COX11 cytochrome c oxidase assembly homolog"/>
    <property type="match status" value="1"/>
</dbReference>
<comment type="similarity">
    <text evidence="3 10">Belongs to the COX11/CtaG family.</text>
</comment>
<evidence type="ECO:0000313" key="13">
    <source>
        <dbReference type="Proteomes" id="UP000445696"/>
    </source>
</evidence>
<reference evidence="12 13" key="1">
    <citation type="journal article" date="2014" name="Int. J. Syst. Evol. Microbiol.">
        <title>Sneathiella chungangensis sp. nov., isolated from a marine sand, and emended description of the genus Sneathiella.</title>
        <authorList>
            <person name="Siamphan C."/>
            <person name="Kim H."/>
            <person name="Lee J.S."/>
            <person name="Kim W."/>
        </authorList>
    </citation>
    <scope>NUCLEOTIDE SEQUENCE [LARGE SCALE GENOMIC DNA]</scope>
    <source>
        <strain evidence="12 13">KCTC 32476</strain>
    </source>
</reference>
<evidence type="ECO:0000256" key="9">
    <source>
        <dbReference type="ARBA" id="ARBA00023136"/>
    </source>
</evidence>
<feature type="chain" id="PRO_5032934096" description="Cytochrome c oxidase assembly protein CtaG" evidence="11">
    <location>
        <begin position="30"/>
        <end position="196"/>
    </location>
</feature>
<keyword evidence="5 10" id="KW-0812">Transmembrane</keyword>
<keyword evidence="11" id="KW-0732">Signal</keyword>
<dbReference type="GO" id="GO:0005886">
    <property type="term" value="C:plasma membrane"/>
    <property type="evidence" value="ECO:0007669"/>
    <property type="project" value="UniProtKB-SubCell"/>
</dbReference>
<keyword evidence="7 10" id="KW-1133">Transmembrane helix</keyword>
<dbReference type="RefSeq" id="WP_161339958.1">
    <property type="nucleotide sequence ID" value="NZ_JBHSDG010000003.1"/>
</dbReference>
<dbReference type="OrthoDB" id="9804841at2"/>
<keyword evidence="10" id="KW-1003">Cell membrane</keyword>
<evidence type="ECO:0000256" key="2">
    <source>
        <dbReference type="ARBA" id="ARBA00004382"/>
    </source>
</evidence>
<evidence type="ECO:0000256" key="3">
    <source>
        <dbReference type="ARBA" id="ARBA00009620"/>
    </source>
</evidence>
<evidence type="ECO:0000256" key="8">
    <source>
        <dbReference type="ARBA" id="ARBA00023008"/>
    </source>
</evidence>
<organism evidence="12 13">
    <name type="scientific">Sneathiella chungangensis</name>
    <dbReference type="NCBI Taxonomy" id="1418234"/>
    <lineage>
        <taxon>Bacteria</taxon>
        <taxon>Pseudomonadati</taxon>
        <taxon>Pseudomonadota</taxon>
        <taxon>Alphaproteobacteria</taxon>
        <taxon>Sneathiellales</taxon>
        <taxon>Sneathiellaceae</taxon>
        <taxon>Sneathiella</taxon>
    </lineage>
</organism>
<proteinExistence type="inferred from homology"/>
<dbReference type="Pfam" id="PF04442">
    <property type="entry name" value="CtaG_Cox11"/>
    <property type="match status" value="1"/>
</dbReference>
<evidence type="ECO:0000256" key="4">
    <source>
        <dbReference type="ARBA" id="ARBA00015384"/>
    </source>
</evidence>
<dbReference type="GO" id="GO:0008535">
    <property type="term" value="P:respiratory chain complex IV assembly"/>
    <property type="evidence" value="ECO:0007669"/>
    <property type="project" value="UniProtKB-UniRule"/>
</dbReference>
<dbReference type="SUPFAM" id="SSF110111">
    <property type="entry name" value="Ctag/Cox11"/>
    <property type="match status" value="1"/>
</dbReference>
<gene>
    <name evidence="10" type="primary">ctaG</name>
    <name evidence="12" type="ORF">GQF03_14230</name>
</gene>
<evidence type="ECO:0000313" key="12">
    <source>
        <dbReference type="EMBL" id="MZR23492.1"/>
    </source>
</evidence>
<dbReference type="NCBIfam" id="NF003465">
    <property type="entry name" value="PRK05089.1"/>
    <property type="match status" value="1"/>
</dbReference>
<name>A0A845MIR1_9PROT</name>
<dbReference type="AlphaFoldDB" id="A0A845MIR1"/>
<accession>A0A845MIR1</accession>
<evidence type="ECO:0000256" key="7">
    <source>
        <dbReference type="ARBA" id="ARBA00022989"/>
    </source>
</evidence>
<dbReference type="InterPro" id="IPR007533">
    <property type="entry name" value="Cyt_c_oxidase_assmbl_CtaG"/>
</dbReference>
<feature type="signal peptide" evidence="11">
    <location>
        <begin position="1"/>
        <end position="29"/>
    </location>
</feature>
<protein>
    <recommendedName>
        <fullName evidence="4 10">Cytochrome c oxidase assembly protein CtaG</fullName>
    </recommendedName>
</protein>
<dbReference type="InterPro" id="IPR023471">
    <property type="entry name" value="CtaG/Cox11_dom_sf"/>
</dbReference>
<keyword evidence="13" id="KW-1185">Reference proteome</keyword>
<sequence>MSATSKTKSKRLALILASVAAGMVGAAYASVPLYDLFCRVTGYGGTTQQASIAPDVILDREMVIEFDANTSIEMPWDFKPVQRKMTMKVGETGLAFYEAYNPTDRVITGTAAFNVTPQKVGQYFTKIDCFCFTEQVLQPGERVQMPVTFFVDPEIDKDPNAKEVKVITLSYTFFVAEDDKATDVSAKAEKKSVDVN</sequence>
<comment type="caution">
    <text evidence="12">The sequence shown here is derived from an EMBL/GenBank/DDBJ whole genome shotgun (WGS) entry which is preliminary data.</text>
</comment>
<keyword evidence="10" id="KW-0997">Cell inner membrane</keyword>
<dbReference type="Gene3D" id="2.60.370.10">
    <property type="entry name" value="Ctag/Cox11"/>
    <property type="match status" value="1"/>
</dbReference>
<dbReference type="PIRSF" id="PIRSF005413">
    <property type="entry name" value="COX11"/>
    <property type="match status" value="1"/>
</dbReference>
<keyword evidence="9 10" id="KW-0472">Membrane</keyword>
<dbReference type="GO" id="GO:0005507">
    <property type="term" value="F:copper ion binding"/>
    <property type="evidence" value="ECO:0007669"/>
    <property type="project" value="InterPro"/>
</dbReference>
<evidence type="ECO:0000256" key="11">
    <source>
        <dbReference type="SAM" id="SignalP"/>
    </source>
</evidence>
<dbReference type="EMBL" id="WTVA01000015">
    <property type="protein sequence ID" value="MZR23492.1"/>
    <property type="molecule type" value="Genomic_DNA"/>
</dbReference>
<evidence type="ECO:0000256" key="6">
    <source>
        <dbReference type="ARBA" id="ARBA00022968"/>
    </source>
</evidence>
<comment type="subcellular location">
    <subcellularLocation>
        <location evidence="2 10">Cell inner membrane</location>
        <topology evidence="2 10">Single-pass type II membrane protein</topology>
        <orientation evidence="2 10">Periplasmic side</orientation>
    </subcellularLocation>
</comment>
<evidence type="ECO:0000256" key="1">
    <source>
        <dbReference type="ARBA" id="ARBA00004007"/>
    </source>
</evidence>
<keyword evidence="8 10" id="KW-0186">Copper</keyword>
<keyword evidence="6 10" id="KW-0735">Signal-anchor</keyword>
<feature type="topological domain" description="Cytoplasmic" evidence="10">
    <location>
        <begin position="1"/>
        <end position="8"/>
    </location>
</feature>
<dbReference type="Proteomes" id="UP000445696">
    <property type="component" value="Unassembled WGS sequence"/>
</dbReference>
<dbReference type="HAMAP" id="MF_00155">
    <property type="entry name" value="CtaG"/>
    <property type="match status" value="1"/>
</dbReference>
<evidence type="ECO:0000256" key="5">
    <source>
        <dbReference type="ARBA" id="ARBA00022692"/>
    </source>
</evidence>
<feature type="topological domain" description="Periplasmic" evidence="10">
    <location>
        <begin position="31"/>
        <end position="196"/>
    </location>
</feature>
<dbReference type="PANTHER" id="PTHR21320:SF3">
    <property type="entry name" value="CYTOCHROME C OXIDASE ASSEMBLY PROTEIN COX11, MITOCHONDRIAL-RELATED"/>
    <property type="match status" value="1"/>
</dbReference>
<evidence type="ECO:0000256" key="10">
    <source>
        <dbReference type="HAMAP-Rule" id="MF_00155"/>
    </source>
</evidence>
<dbReference type="PANTHER" id="PTHR21320">
    <property type="entry name" value="CYTOCHROME C OXIDASE ASSEMBLY PROTEIN COX11-RELATED"/>
    <property type="match status" value="1"/>
</dbReference>
<comment type="function">
    <text evidence="1 10">Exerts its effect at some terminal stage of cytochrome c oxidase synthesis, probably by being involved in the insertion of the copper B into subunit I.</text>
</comment>